<sequence>MDEDMNIPSSTMEFVEQCKVTHPDDYHSHDIDPAVICKTSVESQVVEAAETLGVITENDRMETEN</sequence>
<proteinExistence type="predicted"/>
<accession>A0A540LCW6</accession>
<dbReference type="STRING" id="106549.A0A540LCW6"/>
<keyword evidence="2" id="KW-1185">Reference proteome</keyword>
<comment type="caution">
    <text evidence="1">The sequence shown here is derived from an EMBL/GenBank/DDBJ whole genome shotgun (WGS) entry which is preliminary data.</text>
</comment>
<dbReference type="AlphaFoldDB" id="A0A540LCW6"/>
<evidence type="ECO:0000313" key="1">
    <source>
        <dbReference type="EMBL" id="TQD84311.1"/>
    </source>
</evidence>
<reference evidence="1 2" key="1">
    <citation type="journal article" date="2019" name="G3 (Bethesda)">
        <title>Sequencing of a Wild Apple (Malus baccata) Genome Unravels the Differences Between Cultivated and Wild Apple Species Regarding Disease Resistance and Cold Tolerance.</title>
        <authorList>
            <person name="Chen X."/>
        </authorList>
    </citation>
    <scope>NUCLEOTIDE SEQUENCE [LARGE SCALE GENOMIC DNA]</scope>
    <source>
        <strain evidence="2">cv. Shandingzi</strain>
        <tissue evidence="1">Leaves</tissue>
    </source>
</reference>
<gene>
    <name evidence="1" type="ORF">C1H46_030139</name>
</gene>
<dbReference type="EMBL" id="VIEB01000643">
    <property type="protein sequence ID" value="TQD84311.1"/>
    <property type="molecule type" value="Genomic_DNA"/>
</dbReference>
<name>A0A540LCW6_MALBA</name>
<organism evidence="1 2">
    <name type="scientific">Malus baccata</name>
    <name type="common">Siberian crab apple</name>
    <name type="synonym">Pyrus baccata</name>
    <dbReference type="NCBI Taxonomy" id="106549"/>
    <lineage>
        <taxon>Eukaryota</taxon>
        <taxon>Viridiplantae</taxon>
        <taxon>Streptophyta</taxon>
        <taxon>Embryophyta</taxon>
        <taxon>Tracheophyta</taxon>
        <taxon>Spermatophyta</taxon>
        <taxon>Magnoliopsida</taxon>
        <taxon>eudicotyledons</taxon>
        <taxon>Gunneridae</taxon>
        <taxon>Pentapetalae</taxon>
        <taxon>rosids</taxon>
        <taxon>fabids</taxon>
        <taxon>Rosales</taxon>
        <taxon>Rosaceae</taxon>
        <taxon>Amygdaloideae</taxon>
        <taxon>Maleae</taxon>
        <taxon>Malus</taxon>
    </lineage>
</organism>
<dbReference type="Proteomes" id="UP000315295">
    <property type="component" value="Unassembled WGS sequence"/>
</dbReference>
<protein>
    <submittedName>
        <fullName evidence="1">Uncharacterized protein</fullName>
    </submittedName>
</protein>
<evidence type="ECO:0000313" key="2">
    <source>
        <dbReference type="Proteomes" id="UP000315295"/>
    </source>
</evidence>